<evidence type="ECO:0000313" key="2">
    <source>
        <dbReference type="Proteomes" id="UP000675882"/>
    </source>
</evidence>
<organism evidence="1 2">
    <name type="scientific">Candidatus Nitrotoga fabula</name>
    <dbReference type="NCBI Taxonomy" id="2182327"/>
    <lineage>
        <taxon>Bacteria</taxon>
        <taxon>Pseudomonadati</taxon>
        <taxon>Pseudomonadota</taxon>
        <taxon>Betaproteobacteria</taxon>
        <taxon>Nitrosomonadales</taxon>
        <taxon>Gallionellaceae</taxon>
        <taxon>Candidatus Nitrotoga</taxon>
    </lineage>
</organism>
<keyword evidence="2" id="KW-1185">Reference proteome</keyword>
<comment type="caution">
    <text evidence="1">The sequence shown here is derived from an EMBL/GenBank/DDBJ whole genome shotgun (WGS) entry which is preliminary data.</text>
</comment>
<dbReference type="RefSeq" id="WP_213036219.1">
    <property type="nucleotide sequence ID" value="NZ_CAJNBL010000027.1"/>
</dbReference>
<reference evidence="1" key="1">
    <citation type="submission" date="2021-02" db="EMBL/GenBank/DDBJ databases">
        <authorList>
            <person name="Han P."/>
        </authorList>
    </citation>
    <scope>NUCLEOTIDE SEQUENCE</scope>
    <source>
        <strain evidence="1">Candidatus Nitrotoga sp. ZN8</strain>
    </source>
</reference>
<name>A0A916BDG8_9PROT</name>
<gene>
    <name evidence="1" type="ORF">NTGZN8_330011</name>
</gene>
<proteinExistence type="predicted"/>
<evidence type="ECO:0000313" key="1">
    <source>
        <dbReference type="EMBL" id="CAE6723344.1"/>
    </source>
</evidence>
<sequence length="171" mass="19525">MAAVTAITFVGHAHPNDGGIRPIDTIEFGEGDRPYFEFPAKRGESPRSRLVLIPTLENTVDDLLLLISYYLVEHPEIVSAVDNTYGEAIKGGYLEMYSNFTESQRYSLYEKVMPLQELPKVAICLFESSHLQRTVHHLENYSLTCEVCMSIFSRQYSRWTNRWESRGKLGG</sequence>
<dbReference type="Proteomes" id="UP000675882">
    <property type="component" value="Unassembled WGS sequence"/>
</dbReference>
<dbReference type="EMBL" id="CAJNBL010000027">
    <property type="protein sequence ID" value="CAE6723344.1"/>
    <property type="molecule type" value="Genomic_DNA"/>
</dbReference>
<protein>
    <submittedName>
        <fullName evidence="1">Uncharacterized protein</fullName>
    </submittedName>
</protein>
<accession>A0A916BDG8</accession>
<dbReference type="AlphaFoldDB" id="A0A916BDG8"/>